<dbReference type="InterPro" id="IPR010982">
    <property type="entry name" value="Lambda_DNA-bd_dom_sf"/>
</dbReference>
<evidence type="ECO:0000313" key="3">
    <source>
        <dbReference type="Proteomes" id="UP001152614"/>
    </source>
</evidence>
<sequence length="119" mass="14261">MDRKNFYERLKELAEASNKSFNQVEKELGYSRNALSNYKNKTMPSAIRLLELAEYFDVTPQYLMGYDDIYFKEKSEDSLAEFIFKNLSKNQKLEMYRLSQEWLLDEKKANSVKKIYIKN</sequence>
<dbReference type="AlphaFoldDB" id="A0A9X4NIE6"/>
<comment type="caution">
    <text evidence="2">The sequence shown here is derived from an EMBL/GenBank/DDBJ whole genome shotgun (WGS) entry which is preliminary data.</text>
</comment>
<organism evidence="2 3">
    <name type="scientific">Lactococcus lactis</name>
    <dbReference type="NCBI Taxonomy" id="1358"/>
    <lineage>
        <taxon>Bacteria</taxon>
        <taxon>Bacillati</taxon>
        <taxon>Bacillota</taxon>
        <taxon>Bacilli</taxon>
        <taxon>Lactobacillales</taxon>
        <taxon>Streptococcaceae</taxon>
        <taxon>Lactococcus</taxon>
    </lineage>
</organism>
<dbReference type="SUPFAM" id="SSF47413">
    <property type="entry name" value="lambda repressor-like DNA-binding domains"/>
    <property type="match status" value="1"/>
</dbReference>
<dbReference type="RefSeq" id="WP_033899543.1">
    <property type="nucleotide sequence ID" value="NZ_CP060580.1"/>
</dbReference>
<accession>A0A9X4NIE6</accession>
<reference evidence="2" key="2">
    <citation type="journal article" date="2023" name="Food Microbiol.">
        <title>Evaluation of the fermentation potential of lactic acid bacteria isolated from herbs, fruits and vegetables as starter cultures in nut-based milk alternatives.</title>
        <authorList>
            <person name="Huang W."/>
            <person name="Dong A."/>
            <person name="Pham H.T."/>
            <person name="Zhou C."/>
            <person name="Huo Z."/>
            <person name="Watjen A.P."/>
            <person name="Prakash S."/>
            <person name="Bang-Berthelsen C.H."/>
            <person name="Turner M.S."/>
        </authorList>
    </citation>
    <scope>NUCLEOTIDE SEQUENCE</scope>
    <source>
        <strain evidence="2">3</strain>
    </source>
</reference>
<dbReference type="EMBL" id="JAOWLY010000012">
    <property type="protein sequence ID" value="MDG4984686.1"/>
    <property type="molecule type" value="Genomic_DNA"/>
</dbReference>
<dbReference type="GO" id="GO:0003677">
    <property type="term" value="F:DNA binding"/>
    <property type="evidence" value="ECO:0007669"/>
    <property type="project" value="InterPro"/>
</dbReference>
<dbReference type="Gene3D" id="1.10.260.40">
    <property type="entry name" value="lambda repressor-like DNA-binding domains"/>
    <property type="match status" value="1"/>
</dbReference>
<evidence type="ECO:0000313" key="2">
    <source>
        <dbReference type="EMBL" id="MDG4984686.1"/>
    </source>
</evidence>
<dbReference type="CDD" id="cd00093">
    <property type="entry name" value="HTH_XRE"/>
    <property type="match status" value="1"/>
</dbReference>
<feature type="domain" description="HTH cro/C1-type" evidence="1">
    <location>
        <begin position="10"/>
        <end position="63"/>
    </location>
</feature>
<evidence type="ECO:0000259" key="1">
    <source>
        <dbReference type="PROSITE" id="PS50943"/>
    </source>
</evidence>
<reference evidence="2" key="1">
    <citation type="submission" date="2022-10" db="EMBL/GenBank/DDBJ databases">
        <authorList>
            <person name="Turner M.S."/>
            <person name="Huang W."/>
        </authorList>
    </citation>
    <scope>NUCLEOTIDE SEQUENCE</scope>
    <source>
        <strain evidence="2">3</strain>
    </source>
</reference>
<dbReference type="InterPro" id="IPR001387">
    <property type="entry name" value="Cro/C1-type_HTH"/>
</dbReference>
<proteinExistence type="predicted"/>
<protein>
    <submittedName>
        <fullName evidence="2">Helix-turn-helix domain-containing protein</fullName>
    </submittedName>
</protein>
<dbReference type="PROSITE" id="PS50943">
    <property type="entry name" value="HTH_CROC1"/>
    <property type="match status" value="1"/>
</dbReference>
<dbReference type="Proteomes" id="UP001152614">
    <property type="component" value="Unassembled WGS sequence"/>
</dbReference>
<name>A0A9X4NIE6_9LACT</name>
<dbReference type="SMART" id="SM00530">
    <property type="entry name" value="HTH_XRE"/>
    <property type="match status" value="1"/>
</dbReference>
<dbReference type="Pfam" id="PF12844">
    <property type="entry name" value="HTH_19"/>
    <property type="match status" value="1"/>
</dbReference>
<gene>
    <name evidence="2" type="ORF">OGZ51_11080</name>
</gene>